<evidence type="ECO:0000313" key="1">
    <source>
        <dbReference type="EMBL" id="KAK4118017.1"/>
    </source>
</evidence>
<dbReference type="RefSeq" id="XP_062641790.1">
    <property type="nucleotide sequence ID" value="XM_062794218.1"/>
</dbReference>
<organism evidence="1 2">
    <name type="scientific">Parathielavia appendiculata</name>
    <dbReference type="NCBI Taxonomy" id="2587402"/>
    <lineage>
        <taxon>Eukaryota</taxon>
        <taxon>Fungi</taxon>
        <taxon>Dikarya</taxon>
        <taxon>Ascomycota</taxon>
        <taxon>Pezizomycotina</taxon>
        <taxon>Sordariomycetes</taxon>
        <taxon>Sordariomycetidae</taxon>
        <taxon>Sordariales</taxon>
        <taxon>Chaetomiaceae</taxon>
        <taxon>Parathielavia</taxon>
    </lineage>
</organism>
<dbReference type="Proteomes" id="UP001302602">
    <property type="component" value="Unassembled WGS sequence"/>
</dbReference>
<feature type="non-terminal residue" evidence="1">
    <location>
        <position position="61"/>
    </location>
</feature>
<sequence length="61" mass="6864">MAGRNSTPGNAPTPWTELYHPRRQEMPVWEKRARGRPVRWGLVGPGGRTLHGCGQWQKGTV</sequence>
<reference evidence="1" key="1">
    <citation type="journal article" date="2023" name="Mol. Phylogenet. Evol.">
        <title>Genome-scale phylogeny and comparative genomics of the fungal order Sordariales.</title>
        <authorList>
            <person name="Hensen N."/>
            <person name="Bonometti L."/>
            <person name="Westerberg I."/>
            <person name="Brannstrom I.O."/>
            <person name="Guillou S."/>
            <person name="Cros-Aarteil S."/>
            <person name="Calhoun S."/>
            <person name="Haridas S."/>
            <person name="Kuo A."/>
            <person name="Mondo S."/>
            <person name="Pangilinan J."/>
            <person name="Riley R."/>
            <person name="LaButti K."/>
            <person name="Andreopoulos B."/>
            <person name="Lipzen A."/>
            <person name="Chen C."/>
            <person name="Yan M."/>
            <person name="Daum C."/>
            <person name="Ng V."/>
            <person name="Clum A."/>
            <person name="Steindorff A."/>
            <person name="Ohm R.A."/>
            <person name="Martin F."/>
            <person name="Silar P."/>
            <person name="Natvig D.O."/>
            <person name="Lalanne C."/>
            <person name="Gautier V."/>
            <person name="Ament-Velasquez S.L."/>
            <person name="Kruys A."/>
            <person name="Hutchinson M.I."/>
            <person name="Powell A.J."/>
            <person name="Barry K."/>
            <person name="Miller A.N."/>
            <person name="Grigoriev I.V."/>
            <person name="Debuchy R."/>
            <person name="Gladieux P."/>
            <person name="Hiltunen Thoren M."/>
            <person name="Johannesson H."/>
        </authorList>
    </citation>
    <scope>NUCLEOTIDE SEQUENCE</scope>
    <source>
        <strain evidence="1">CBS 731.68</strain>
    </source>
</reference>
<dbReference type="GeneID" id="87830987"/>
<keyword evidence="2" id="KW-1185">Reference proteome</keyword>
<name>A0AAN6TP36_9PEZI</name>
<reference evidence="1" key="2">
    <citation type="submission" date="2023-05" db="EMBL/GenBank/DDBJ databases">
        <authorList>
            <consortium name="Lawrence Berkeley National Laboratory"/>
            <person name="Steindorff A."/>
            <person name="Hensen N."/>
            <person name="Bonometti L."/>
            <person name="Westerberg I."/>
            <person name="Brannstrom I.O."/>
            <person name="Guillou S."/>
            <person name="Cros-Aarteil S."/>
            <person name="Calhoun S."/>
            <person name="Haridas S."/>
            <person name="Kuo A."/>
            <person name="Mondo S."/>
            <person name="Pangilinan J."/>
            <person name="Riley R."/>
            <person name="Labutti K."/>
            <person name="Andreopoulos B."/>
            <person name="Lipzen A."/>
            <person name="Chen C."/>
            <person name="Yanf M."/>
            <person name="Daum C."/>
            <person name="Ng V."/>
            <person name="Clum A."/>
            <person name="Ohm R."/>
            <person name="Martin F."/>
            <person name="Silar P."/>
            <person name="Natvig D."/>
            <person name="Lalanne C."/>
            <person name="Gautier V."/>
            <person name="Ament-Velasquez S.L."/>
            <person name="Kruys A."/>
            <person name="Hutchinson M.I."/>
            <person name="Powell A.J."/>
            <person name="Barry K."/>
            <person name="Miller A.N."/>
            <person name="Grigoriev I.V."/>
            <person name="Debuchy R."/>
            <person name="Gladieux P."/>
            <person name="Thoren M.H."/>
            <person name="Johannesson H."/>
        </authorList>
    </citation>
    <scope>NUCLEOTIDE SEQUENCE</scope>
    <source>
        <strain evidence="1">CBS 731.68</strain>
    </source>
</reference>
<dbReference type="EMBL" id="MU853293">
    <property type="protein sequence ID" value="KAK4118017.1"/>
    <property type="molecule type" value="Genomic_DNA"/>
</dbReference>
<accession>A0AAN6TP36</accession>
<proteinExistence type="predicted"/>
<evidence type="ECO:0000313" key="2">
    <source>
        <dbReference type="Proteomes" id="UP001302602"/>
    </source>
</evidence>
<dbReference type="AlphaFoldDB" id="A0AAN6TP36"/>
<protein>
    <submittedName>
        <fullName evidence="1">Uncharacterized protein</fullName>
    </submittedName>
</protein>
<gene>
    <name evidence="1" type="ORF">N657DRAFT_651740</name>
</gene>
<comment type="caution">
    <text evidence="1">The sequence shown here is derived from an EMBL/GenBank/DDBJ whole genome shotgun (WGS) entry which is preliminary data.</text>
</comment>